<evidence type="ECO:0000256" key="1">
    <source>
        <dbReference type="ARBA" id="ARBA00000085"/>
    </source>
</evidence>
<evidence type="ECO:0000259" key="11">
    <source>
        <dbReference type="PROSITE" id="PS50112"/>
    </source>
</evidence>
<dbReference type="InterPro" id="IPR005467">
    <property type="entry name" value="His_kinase_dom"/>
</dbReference>
<dbReference type="InterPro" id="IPR013655">
    <property type="entry name" value="PAS_fold_3"/>
</dbReference>
<dbReference type="PROSITE" id="PS50112">
    <property type="entry name" value="PAS"/>
    <property type="match status" value="2"/>
</dbReference>
<dbReference type="InterPro" id="IPR000700">
    <property type="entry name" value="PAS-assoc_C"/>
</dbReference>
<dbReference type="PRINTS" id="PR00344">
    <property type="entry name" value="BCTRLSENSOR"/>
</dbReference>
<dbReference type="SMART" id="SM00091">
    <property type="entry name" value="PAS"/>
    <property type="match status" value="2"/>
</dbReference>
<dbReference type="InterPro" id="IPR003594">
    <property type="entry name" value="HATPase_dom"/>
</dbReference>
<dbReference type="PANTHER" id="PTHR43065">
    <property type="entry name" value="SENSOR HISTIDINE KINASE"/>
    <property type="match status" value="1"/>
</dbReference>
<keyword evidence="7" id="KW-0067">ATP-binding</keyword>
<dbReference type="InterPro" id="IPR004358">
    <property type="entry name" value="Sig_transdc_His_kin-like_C"/>
</dbReference>
<dbReference type="SMART" id="SM00086">
    <property type="entry name" value="PAC"/>
    <property type="match status" value="2"/>
</dbReference>
<dbReference type="InterPro" id="IPR000014">
    <property type="entry name" value="PAS"/>
</dbReference>
<feature type="compositionally biased region" description="Basic and acidic residues" evidence="9">
    <location>
        <begin position="29"/>
        <end position="38"/>
    </location>
</feature>
<evidence type="ECO:0000256" key="4">
    <source>
        <dbReference type="ARBA" id="ARBA00022679"/>
    </source>
</evidence>
<dbReference type="CDD" id="cd00082">
    <property type="entry name" value="HisKA"/>
    <property type="match status" value="1"/>
</dbReference>
<evidence type="ECO:0000256" key="8">
    <source>
        <dbReference type="ARBA" id="ARBA00023012"/>
    </source>
</evidence>
<dbReference type="EC" id="2.7.13.3" evidence="2"/>
<dbReference type="RefSeq" id="WP_425345219.1">
    <property type="nucleotide sequence ID" value="NZ_JBGUBD010000004.1"/>
</dbReference>
<evidence type="ECO:0000256" key="2">
    <source>
        <dbReference type="ARBA" id="ARBA00012438"/>
    </source>
</evidence>
<reference evidence="13 14" key="1">
    <citation type="submission" date="2024-08" db="EMBL/GenBank/DDBJ databases">
        <title>Whole-genome sequencing of halo(alkali)philic microorganisms from hypersaline lakes.</title>
        <authorList>
            <person name="Sorokin D.Y."/>
            <person name="Merkel A.Y."/>
            <person name="Messina E."/>
            <person name="Yakimov M."/>
        </authorList>
    </citation>
    <scope>NUCLEOTIDE SEQUENCE [LARGE SCALE GENOMIC DNA]</scope>
    <source>
        <strain evidence="13 14">AB-hyl4</strain>
    </source>
</reference>
<dbReference type="NCBIfam" id="TIGR00229">
    <property type="entry name" value="sensory_box"/>
    <property type="match status" value="2"/>
</dbReference>
<dbReference type="CDD" id="cd00130">
    <property type="entry name" value="PAS"/>
    <property type="match status" value="2"/>
</dbReference>
<dbReference type="PROSITE" id="PS50113">
    <property type="entry name" value="PAC"/>
    <property type="match status" value="2"/>
</dbReference>
<feature type="domain" description="PAS" evidence="11">
    <location>
        <begin position="65"/>
        <end position="135"/>
    </location>
</feature>
<evidence type="ECO:0000259" key="10">
    <source>
        <dbReference type="PROSITE" id="PS50109"/>
    </source>
</evidence>
<dbReference type="Pfam" id="PF00512">
    <property type="entry name" value="HisKA"/>
    <property type="match status" value="1"/>
</dbReference>
<dbReference type="SMART" id="SM00388">
    <property type="entry name" value="HisKA"/>
    <property type="match status" value="1"/>
</dbReference>
<dbReference type="InterPro" id="IPR035965">
    <property type="entry name" value="PAS-like_dom_sf"/>
</dbReference>
<dbReference type="Pfam" id="PF02518">
    <property type="entry name" value="HATPase_c"/>
    <property type="match status" value="1"/>
</dbReference>
<evidence type="ECO:0000256" key="7">
    <source>
        <dbReference type="ARBA" id="ARBA00022840"/>
    </source>
</evidence>
<evidence type="ECO:0000256" key="6">
    <source>
        <dbReference type="ARBA" id="ARBA00022777"/>
    </source>
</evidence>
<dbReference type="SMART" id="SM00387">
    <property type="entry name" value="HATPase_c"/>
    <property type="match status" value="1"/>
</dbReference>
<evidence type="ECO:0000256" key="9">
    <source>
        <dbReference type="SAM" id="MobiDB-lite"/>
    </source>
</evidence>
<dbReference type="Gene3D" id="6.10.250.2580">
    <property type="match status" value="1"/>
</dbReference>
<keyword evidence="14" id="KW-1185">Reference proteome</keyword>
<keyword evidence="8" id="KW-0902">Two-component regulatory system</keyword>
<evidence type="ECO:0000313" key="14">
    <source>
        <dbReference type="Proteomes" id="UP001575105"/>
    </source>
</evidence>
<proteinExistence type="predicted"/>
<dbReference type="Pfam" id="PF13426">
    <property type="entry name" value="PAS_9"/>
    <property type="match status" value="1"/>
</dbReference>
<keyword evidence="6" id="KW-0418">Kinase</keyword>
<feature type="domain" description="PAS" evidence="11">
    <location>
        <begin position="188"/>
        <end position="239"/>
    </location>
</feature>
<evidence type="ECO:0000256" key="3">
    <source>
        <dbReference type="ARBA" id="ARBA00022553"/>
    </source>
</evidence>
<dbReference type="Gene3D" id="3.30.450.20">
    <property type="entry name" value="PAS domain"/>
    <property type="match status" value="2"/>
</dbReference>
<evidence type="ECO:0000256" key="5">
    <source>
        <dbReference type="ARBA" id="ARBA00022741"/>
    </source>
</evidence>
<sequence length="558" mass="62506">MSQKRDEPGGGKGVKSKGRLTDAEAVEQEIERRVRERTQELTDARDALEKRLAAHEAVAQALRESEARYRLLAEHASDMISRHGPDGSYRYVSPSCLPMLGYKPEELLGKSAFAGVHPDDEPILREVRQQLQDTGIGGPAVFRKRRRDGSYIWAEVTGRAVNDPATGAVTELIAVTRDITERRRAEQQLRLIESAVKQADEAVLITDAQLERPGPRIEYANPAFERMTGYTSEEVIGKTPRMLQGSRTSRAVLDQLRTQLSQGKPFQGETFNYRKDGGEYVLSWHIGPVRDEHGRITHWVSIQRDITAQKQAEQLARQRQAELIHVSRLSTMGELASELAHELNQPLAAISSYVQGALNRIGDTPLDPEASRDLLGRVAAQADRASQIIRRLRRFVRKREPQRTLVDVNELIRGAIELIEPELRHQSVQIDLALMDNLPQIAADPVQIEQVLLNLMRNAMEAMDRTPTPERKLCLASEVIDDAHVQISVRDNGYGIPKHQLDHIFEPFFTTKQRGMGMGLPISHSIAEAHGGRIEAHPLTTGGMDFRLILPTEGNDVD</sequence>
<dbReference type="Gene3D" id="1.10.287.130">
    <property type="match status" value="1"/>
</dbReference>
<dbReference type="Gene3D" id="3.30.565.10">
    <property type="entry name" value="Histidine kinase-like ATPase, C-terminal domain"/>
    <property type="match status" value="1"/>
</dbReference>
<feature type="region of interest" description="Disordered" evidence="9">
    <location>
        <begin position="1"/>
        <end position="38"/>
    </location>
</feature>
<feature type="domain" description="PAC" evidence="12">
    <location>
        <begin position="138"/>
        <end position="191"/>
    </location>
</feature>
<dbReference type="PROSITE" id="PS50109">
    <property type="entry name" value="HIS_KIN"/>
    <property type="match status" value="1"/>
</dbReference>
<dbReference type="PANTHER" id="PTHR43065:SF10">
    <property type="entry name" value="PEROXIDE STRESS-ACTIVATED HISTIDINE KINASE MAK3"/>
    <property type="match status" value="1"/>
</dbReference>
<comment type="caution">
    <text evidence="13">The sequence shown here is derived from an EMBL/GenBank/DDBJ whole genome shotgun (WGS) entry which is preliminary data.</text>
</comment>
<dbReference type="InterPro" id="IPR036890">
    <property type="entry name" value="HATPase_C_sf"/>
</dbReference>
<comment type="catalytic activity">
    <reaction evidence="1">
        <text>ATP + protein L-histidine = ADP + protein N-phospho-L-histidine.</text>
        <dbReference type="EC" id="2.7.13.3"/>
    </reaction>
</comment>
<organism evidence="13 14">
    <name type="scientific">Natronomicrosphaera hydrolytica</name>
    <dbReference type="NCBI Taxonomy" id="3242702"/>
    <lineage>
        <taxon>Bacteria</taxon>
        <taxon>Pseudomonadati</taxon>
        <taxon>Planctomycetota</taxon>
        <taxon>Phycisphaerae</taxon>
        <taxon>Phycisphaerales</taxon>
        <taxon>Phycisphaeraceae</taxon>
        <taxon>Natronomicrosphaera</taxon>
    </lineage>
</organism>
<keyword evidence="4" id="KW-0808">Transferase</keyword>
<dbReference type="Proteomes" id="UP001575105">
    <property type="component" value="Unassembled WGS sequence"/>
</dbReference>
<evidence type="ECO:0000313" key="13">
    <source>
        <dbReference type="EMBL" id="MFA9478296.1"/>
    </source>
</evidence>
<dbReference type="InterPro" id="IPR003661">
    <property type="entry name" value="HisK_dim/P_dom"/>
</dbReference>
<dbReference type="InterPro" id="IPR036097">
    <property type="entry name" value="HisK_dim/P_sf"/>
</dbReference>
<dbReference type="SUPFAM" id="SSF47384">
    <property type="entry name" value="Homodimeric domain of signal transducing histidine kinase"/>
    <property type="match status" value="1"/>
</dbReference>
<gene>
    <name evidence="13" type="ORF">ACERK3_08305</name>
</gene>
<keyword evidence="5" id="KW-0547">Nucleotide-binding</keyword>
<dbReference type="SUPFAM" id="SSF55874">
    <property type="entry name" value="ATPase domain of HSP90 chaperone/DNA topoisomerase II/histidine kinase"/>
    <property type="match status" value="1"/>
</dbReference>
<dbReference type="EMBL" id="JBGUBD010000004">
    <property type="protein sequence ID" value="MFA9478296.1"/>
    <property type="molecule type" value="Genomic_DNA"/>
</dbReference>
<feature type="domain" description="Histidine kinase" evidence="10">
    <location>
        <begin position="338"/>
        <end position="554"/>
    </location>
</feature>
<feature type="domain" description="PAC" evidence="12">
    <location>
        <begin position="266"/>
        <end position="318"/>
    </location>
</feature>
<evidence type="ECO:0000259" key="12">
    <source>
        <dbReference type="PROSITE" id="PS50113"/>
    </source>
</evidence>
<keyword evidence="3" id="KW-0597">Phosphoprotein</keyword>
<protein>
    <recommendedName>
        <fullName evidence="2">histidine kinase</fullName>
        <ecNumber evidence="2">2.7.13.3</ecNumber>
    </recommendedName>
</protein>
<dbReference type="Pfam" id="PF08447">
    <property type="entry name" value="PAS_3"/>
    <property type="match status" value="1"/>
</dbReference>
<accession>A0ABV4U443</accession>
<dbReference type="InterPro" id="IPR001610">
    <property type="entry name" value="PAC"/>
</dbReference>
<dbReference type="SUPFAM" id="SSF55785">
    <property type="entry name" value="PYP-like sensor domain (PAS domain)"/>
    <property type="match status" value="2"/>
</dbReference>
<name>A0ABV4U443_9BACT</name>